<accession>S0ESM2</accession>
<evidence type="ECO:0000313" key="2">
    <source>
        <dbReference type="EMBL" id="CCW33905.1"/>
    </source>
</evidence>
<dbReference type="HOGENOM" id="CLU_021278_1_2_0"/>
<keyword evidence="2" id="KW-0808">Transferase</keyword>
<proteinExistence type="predicted"/>
<dbReference type="eggNOG" id="COG0572">
    <property type="taxonomic scope" value="Bacteria"/>
</dbReference>
<dbReference type="EMBL" id="HF951689">
    <property type="protein sequence ID" value="CCW33905.1"/>
    <property type="molecule type" value="Genomic_DNA"/>
</dbReference>
<dbReference type="STRING" id="454171.CP488_01093"/>
<reference evidence="3" key="1">
    <citation type="submission" date="2013-03" db="EMBL/GenBank/DDBJ databases">
        <title>Genome sequence of Chthonomonas calidirosea, the first sequenced genome from the Armatimonadetes phylum (formally candidate division OP10).</title>
        <authorList>
            <person name="Lee K.C.Y."/>
            <person name="Morgan X.C."/>
            <person name="Dunfield P.F."/>
            <person name="Tamas I."/>
            <person name="Houghton K.M."/>
            <person name="Vyssotski M."/>
            <person name="Ryan J.L.J."/>
            <person name="Lagutin K."/>
            <person name="McDonald I.R."/>
            <person name="Stott M.B."/>
        </authorList>
    </citation>
    <scope>NUCLEOTIDE SEQUENCE [LARGE SCALE GENOMIC DNA]</scope>
    <source>
        <strain evidence="3">DSM 23976 / ICMP 18418 / T49</strain>
    </source>
</reference>
<dbReference type="PANTHER" id="PTHR10285">
    <property type="entry name" value="URIDINE KINASE"/>
    <property type="match status" value="1"/>
</dbReference>
<protein>
    <submittedName>
        <fullName evidence="2">Uridine kinase</fullName>
        <ecNumber evidence="2">2.7.1.48</ecNumber>
    </submittedName>
</protein>
<dbReference type="FunCoup" id="S0ESM2">
    <property type="interactions" value="240"/>
</dbReference>
<gene>
    <name evidence="2" type="ORF">CCALI_00065</name>
</gene>
<dbReference type="InParanoid" id="S0ESM2"/>
<dbReference type="OrthoDB" id="9777642at2"/>
<evidence type="ECO:0000313" key="3">
    <source>
        <dbReference type="Proteomes" id="UP000014227"/>
    </source>
</evidence>
<dbReference type="Proteomes" id="UP000014227">
    <property type="component" value="Chromosome I"/>
</dbReference>
<name>S0ESM2_CHTCT</name>
<keyword evidence="3" id="KW-1185">Reference proteome</keyword>
<dbReference type="Pfam" id="PF00485">
    <property type="entry name" value="PRK"/>
    <property type="match status" value="1"/>
</dbReference>
<dbReference type="KEGG" id="ccz:CCALI_00065"/>
<dbReference type="GO" id="GO:0005524">
    <property type="term" value="F:ATP binding"/>
    <property type="evidence" value="ECO:0007669"/>
    <property type="project" value="InterPro"/>
</dbReference>
<dbReference type="PRINTS" id="PR00988">
    <property type="entry name" value="URIDINKINASE"/>
</dbReference>
<dbReference type="AlphaFoldDB" id="S0ESM2"/>
<dbReference type="Gene3D" id="3.40.50.300">
    <property type="entry name" value="P-loop containing nucleotide triphosphate hydrolases"/>
    <property type="match status" value="2"/>
</dbReference>
<feature type="domain" description="Phosphoribulokinase/uridine kinase" evidence="1">
    <location>
        <begin position="94"/>
        <end position="177"/>
    </location>
</feature>
<sequence length="206" mass="22755">MKNQTRSVIVGIAGGSASGKTTLVQHLAQALAAGRPPLHAEVIGMDRYFYRGAPGGPTFISPSTGERLPDNNHPNSADNARLIAELETLCASENAPDVILVEGLMALYVPELRERFDLRLFVELDADLRALRRLLRDMQGGRGSTDPHWIATYYRECARVGHAAYVEPSRVHADLSVRGDADFQRIAPYLAAIIRELWSTRRSPHE</sequence>
<dbReference type="PATRIC" id="fig|1303518.3.peg.68"/>
<organism evidence="2 3">
    <name type="scientific">Chthonomonas calidirosea (strain DSM 23976 / ICMP 18418 / T49)</name>
    <dbReference type="NCBI Taxonomy" id="1303518"/>
    <lineage>
        <taxon>Bacteria</taxon>
        <taxon>Bacillati</taxon>
        <taxon>Armatimonadota</taxon>
        <taxon>Chthonomonadia</taxon>
        <taxon>Chthonomonadales</taxon>
        <taxon>Chthonomonadaceae</taxon>
        <taxon>Chthonomonas</taxon>
    </lineage>
</organism>
<dbReference type="SUPFAM" id="SSF52540">
    <property type="entry name" value="P-loop containing nucleoside triphosphate hydrolases"/>
    <property type="match status" value="1"/>
</dbReference>
<dbReference type="GO" id="GO:0004849">
    <property type="term" value="F:uridine kinase activity"/>
    <property type="evidence" value="ECO:0007669"/>
    <property type="project" value="UniProtKB-EC"/>
</dbReference>
<dbReference type="InterPro" id="IPR006083">
    <property type="entry name" value="PRK/URK"/>
</dbReference>
<evidence type="ECO:0000259" key="1">
    <source>
        <dbReference type="Pfam" id="PF00485"/>
    </source>
</evidence>
<dbReference type="InterPro" id="IPR027417">
    <property type="entry name" value="P-loop_NTPase"/>
</dbReference>
<dbReference type="RefSeq" id="WP_016481469.1">
    <property type="nucleotide sequence ID" value="NC_021487.1"/>
</dbReference>
<dbReference type="EC" id="2.7.1.48" evidence="2"/>
<keyword evidence="2" id="KW-0418">Kinase</keyword>